<dbReference type="GO" id="GO:0005737">
    <property type="term" value="C:cytoplasm"/>
    <property type="evidence" value="ECO:0007669"/>
    <property type="project" value="UniProtKB-ARBA"/>
</dbReference>
<comment type="similarity">
    <text evidence="5 14">Belongs to the class-IV pyridoxal-phosphate-dependent aminotransferase family.</text>
</comment>
<evidence type="ECO:0000256" key="13">
    <source>
        <dbReference type="ARBA" id="ARBA00049229"/>
    </source>
</evidence>
<evidence type="ECO:0000256" key="12">
    <source>
        <dbReference type="ARBA" id="ARBA00048798"/>
    </source>
</evidence>
<keyword evidence="10 16" id="KW-0100">Branched-chain amino acid biosynthesis</keyword>
<dbReference type="SUPFAM" id="SSF56752">
    <property type="entry name" value="D-aminoacid aminotransferase-like PLP-dependent enzymes"/>
    <property type="match status" value="1"/>
</dbReference>
<comment type="cofactor">
    <cofactor evidence="1 15">
        <name>pyridoxal 5'-phosphate</name>
        <dbReference type="ChEBI" id="CHEBI:597326"/>
    </cofactor>
</comment>
<evidence type="ECO:0000256" key="4">
    <source>
        <dbReference type="ARBA" id="ARBA00005072"/>
    </source>
</evidence>
<dbReference type="GO" id="GO:0004084">
    <property type="term" value="F:branched-chain-amino-acid transaminase activity"/>
    <property type="evidence" value="ECO:0007669"/>
    <property type="project" value="UniProtKB-EC"/>
</dbReference>
<keyword evidence="9 15" id="KW-0663">Pyridoxal phosphate</keyword>
<dbReference type="PANTHER" id="PTHR42825">
    <property type="entry name" value="AMINO ACID AMINOTRANSFERASE"/>
    <property type="match status" value="1"/>
</dbReference>
<reference evidence="17 18" key="1">
    <citation type="submission" date="2024-01" db="EMBL/GenBank/DDBJ databases">
        <title>The genomes of 5 underutilized Papilionoideae crops provide insights into root nodulation and disease resistanc.</title>
        <authorList>
            <person name="Jiang F."/>
        </authorList>
    </citation>
    <scope>NUCLEOTIDE SEQUENCE [LARGE SCALE GENOMIC DNA]</scope>
    <source>
        <strain evidence="17">LVBAO_FW01</strain>
        <tissue evidence="17">Leaves</tissue>
    </source>
</reference>
<keyword evidence="18" id="KW-1185">Reference proteome</keyword>
<name>A0AAN9MYH4_CANGL</name>
<dbReference type="PROSITE" id="PS00770">
    <property type="entry name" value="AA_TRANSFER_CLASS_4"/>
    <property type="match status" value="1"/>
</dbReference>
<dbReference type="CDD" id="cd01557">
    <property type="entry name" value="BCAT_beta_family"/>
    <property type="match status" value="1"/>
</dbReference>
<dbReference type="InterPro" id="IPR036038">
    <property type="entry name" value="Aminotransferase-like"/>
</dbReference>
<dbReference type="FunFam" id="3.30.470.10:FF:000003">
    <property type="entry name" value="Branched-chain-amino-acid aminotransferase"/>
    <property type="match status" value="1"/>
</dbReference>
<accession>A0AAN9MYH4</accession>
<gene>
    <name evidence="17" type="ORF">VNO77_05144</name>
</gene>
<sequence>MLSVVLDCIIPKEMSEPDSIDPHSSVITSSFPSLWSHSRSSFRSTFLFPFSFPSNIKVPINLQRLLPLSQKISLDLTTMSPPSSVGNCEDGSRSVGGENKVEMNWDELGFGLVPTDYMYVMKCAKGDKFSQGSLIPYGNIELSPSAGILNYGQGIFEGLKAYRTEDGRILLFRPEENAKRMKEGADRMCMPSPSIDLFINAVKQTVLANKRWLPPPGRGSLYIRPLLMGTGAVLGLAPAPEYTFVSFCSPVGNYHKGSLNIKVEDKLYRAISGSAGTGGIKSVTNYAPVYSAITEAKANGFSDVLFLDSASGKYIEEASSCNVFILKGNVISTPVIDGTILPGITRKSIIEIATDLGYQVKERAISVEEMLAADEMFCTGTAVVVNPVVSVTYKKTRVEYKAGAETLSGKLRKTLVGIQTGSVEDKKSWTVQID</sequence>
<comment type="catalytic activity">
    <reaction evidence="12 16">
        <text>L-isoleucine + 2-oxoglutarate = (S)-3-methyl-2-oxopentanoate + L-glutamate</text>
        <dbReference type="Rhea" id="RHEA:24801"/>
        <dbReference type="ChEBI" id="CHEBI:16810"/>
        <dbReference type="ChEBI" id="CHEBI:29985"/>
        <dbReference type="ChEBI" id="CHEBI:35146"/>
        <dbReference type="ChEBI" id="CHEBI:58045"/>
        <dbReference type="EC" id="2.6.1.42"/>
    </reaction>
</comment>
<dbReference type="EMBL" id="JAYMYQ010000001">
    <property type="protein sequence ID" value="KAK7363016.1"/>
    <property type="molecule type" value="Genomic_DNA"/>
</dbReference>
<dbReference type="NCBIfam" id="TIGR01123">
    <property type="entry name" value="ilvE_II"/>
    <property type="match status" value="1"/>
</dbReference>
<dbReference type="Proteomes" id="UP001367508">
    <property type="component" value="Unassembled WGS sequence"/>
</dbReference>
<dbReference type="EC" id="2.6.1.42" evidence="16"/>
<comment type="catalytic activity">
    <reaction evidence="13 16">
        <text>L-leucine + 2-oxoglutarate = 4-methyl-2-oxopentanoate + L-glutamate</text>
        <dbReference type="Rhea" id="RHEA:18321"/>
        <dbReference type="ChEBI" id="CHEBI:16810"/>
        <dbReference type="ChEBI" id="CHEBI:17865"/>
        <dbReference type="ChEBI" id="CHEBI:29985"/>
        <dbReference type="ChEBI" id="CHEBI:57427"/>
        <dbReference type="EC" id="2.6.1.42"/>
    </reaction>
</comment>
<dbReference type="GO" id="GO:0009082">
    <property type="term" value="P:branched-chain amino acid biosynthetic process"/>
    <property type="evidence" value="ECO:0007669"/>
    <property type="project" value="UniProtKB-KW"/>
</dbReference>
<evidence type="ECO:0000256" key="15">
    <source>
        <dbReference type="RuleBase" id="RU004516"/>
    </source>
</evidence>
<dbReference type="PANTHER" id="PTHR42825:SF28">
    <property type="entry name" value="BRANCHED-CHAIN-AMINO-ACID AMINOTRANSFERASE 7-RELATED"/>
    <property type="match status" value="1"/>
</dbReference>
<evidence type="ECO:0000256" key="10">
    <source>
        <dbReference type="ARBA" id="ARBA00023304"/>
    </source>
</evidence>
<evidence type="ECO:0000256" key="14">
    <source>
        <dbReference type="RuleBase" id="RU004106"/>
    </source>
</evidence>
<dbReference type="AlphaFoldDB" id="A0AAN9MYH4"/>
<dbReference type="InterPro" id="IPR018300">
    <property type="entry name" value="Aminotrans_IV_CS"/>
</dbReference>
<dbReference type="InterPro" id="IPR001544">
    <property type="entry name" value="Aminotrans_IV"/>
</dbReference>
<comment type="pathway">
    <text evidence="3">Amino-acid biosynthesis; L-valine biosynthesis; L-valine from pyruvate: step 4/4.</text>
</comment>
<evidence type="ECO:0000256" key="11">
    <source>
        <dbReference type="ARBA" id="ARBA00048212"/>
    </source>
</evidence>
<evidence type="ECO:0000256" key="5">
    <source>
        <dbReference type="ARBA" id="ARBA00009320"/>
    </source>
</evidence>
<dbReference type="GO" id="GO:0008652">
    <property type="term" value="P:amino acid biosynthetic process"/>
    <property type="evidence" value="ECO:0007669"/>
    <property type="project" value="UniProtKB-KW"/>
</dbReference>
<evidence type="ECO:0000256" key="6">
    <source>
        <dbReference type="ARBA" id="ARBA00022576"/>
    </source>
</evidence>
<evidence type="ECO:0000256" key="1">
    <source>
        <dbReference type="ARBA" id="ARBA00001933"/>
    </source>
</evidence>
<comment type="pathway">
    <text evidence="2">Amino-acid biosynthesis; L-isoleucine biosynthesis; L-isoleucine from 2-oxobutanoate: step 4/4.</text>
</comment>
<evidence type="ECO:0000256" key="7">
    <source>
        <dbReference type="ARBA" id="ARBA00022605"/>
    </source>
</evidence>
<dbReference type="InterPro" id="IPR033939">
    <property type="entry name" value="BCAT_family"/>
</dbReference>
<dbReference type="Gene3D" id="3.20.10.10">
    <property type="entry name" value="D-amino Acid Aminotransferase, subunit A, domain 2"/>
    <property type="match status" value="1"/>
</dbReference>
<evidence type="ECO:0000256" key="16">
    <source>
        <dbReference type="RuleBase" id="RU004517"/>
    </source>
</evidence>
<comment type="caution">
    <text evidence="17">The sequence shown here is derived from an EMBL/GenBank/DDBJ whole genome shotgun (WGS) entry which is preliminary data.</text>
</comment>
<keyword evidence="7 16" id="KW-0028">Amino-acid biosynthesis</keyword>
<evidence type="ECO:0000313" key="17">
    <source>
        <dbReference type="EMBL" id="KAK7363016.1"/>
    </source>
</evidence>
<keyword evidence="8 16" id="KW-0808">Transferase</keyword>
<proteinExistence type="inferred from homology"/>
<comment type="catalytic activity">
    <reaction evidence="11 16">
        <text>L-valine + 2-oxoglutarate = 3-methyl-2-oxobutanoate + L-glutamate</text>
        <dbReference type="Rhea" id="RHEA:24813"/>
        <dbReference type="ChEBI" id="CHEBI:11851"/>
        <dbReference type="ChEBI" id="CHEBI:16810"/>
        <dbReference type="ChEBI" id="CHEBI:29985"/>
        <dbReference type="ChEBI" id="CHEBI:57762"/>
        <dbReference type="EC" id="2.6.1.42"/>
    </reaction>
</comment>
<dbReference type="InterPro" id="IPR043132">
    <property type="entry name" value="BCAT-like_C"/>
</dbReference>
<dbReference type="FunFam" id="3.20.10.10:FF:000003">
    <property type="entry name" value="Branched-chain-amino-acid aminotransferase"/>
    <property type="match status" value="1"/>
</dbReference>
<comment type="pathway">
    <text evidence="4">Amino-acid biosynthesis; L-leucine biosynthesis; L-leucine from 3-methyl-2-oxobutanoate: step 4/4.</text>
</comment>
<dbReference type="InterPro" id="IPR005786">
    <property type="entry name" value="B_amino_transII"/>
</dbReference>
<organism evidence="17 18">
    <name type="scientific">Canavalia gladiata</name>
    <name type="common">Sword bean</name>
    <name type="synonym">Dolichos gladiatus</name>
    <dbReference type="NCBI Taxonomy" id="3824"/>
    <lineage>
        <taxon>Eukaryota</taxon>
        <taxon>Viridiplantae</taxon>
        <taxon>Streptophyta</taxon>
        <taxon>Embryophyta</taxon>
        <taxon>Tracheophyta</taxon>
        <taxon>Spermatophyta</taxon>
        <taxon>Magnoliopsida</taxon>
        <taxon>eudicotyledons</taxon>
        <taxon>Gunneridae</taxon>
        <taxon>Pentapetalae</taxon>
        <taxon>rosids</taxon>
        <taxon>fabids</taxon>
        <taxon>Fabales</taxon>
        <taxon>Fabaceae</taxon>
        <taxon>Papilionoideae</taxon>
        <taxon>50 kb inversion clade</taxon>
        <taxon>NPAAA clade</taxon>
        <taxon>indigoferoid/millettioid clade</taxon>
        <taxon>Phaseoleae</taxon>
        <taxon>Canavalia</taxon>
    </lineage>
</organism>
<dbReference type="Gene3D" id="3.30.470.10">
    <property type="match status" value="1"/>
</dbReference>
<evidence type="ECO:0000256" key="9">
    <source>
        <dbReference type="ARBA" id="ARBA00022898"/>
    </source>
</evidence>
<evidence type="ECO:0000256" key="2">
    <source>
        <dbReference type="ARBA" id="ARBA00004824"/>
    </source>
</evidence>
<evidence type="ECO:0000256" key="8">
    <source>
        <dbReference type="ARBA" id="ARBA00022679"/>
    </source>
</evidence>
<dbReference type="Pfam" id="PF01063">
    <property type="entry name" value="Aminotran_4"/>
    <property type="match status" value="1"/>
</dbReference>
<protein>
    <recommendedName>
        <fullName evidence="16">Branched-chain-amino-acid aminotransferase</fullName>
        <ecNumber evidence="16">2.6.1.42</ecNumber>
    </recommendedName>
</protein>
<keyword evidence="6 16" id="KW-0032">Aminotransferase</keyword>
<dbReference type="NCBIfam" id="NF009897">
    <property type="entry name" value="PRK13357.1"/>
    <property type="match status" value="1"/>
</dbReference>
<evidence type="ECO:0000313" key="18">
    <source>
        <dbReference type="Proteomes" id="UP001367508"/>
    </source>
</evidence>
<dbReference type="InterPro" id="IPR043131">
    <property type="entry name" value="BCAT-like_N"/>
</dbReference>
<evidence type="ECO:0000256" key="3">
    <source>
        <dbReference type="ARBA" id="ARBA00004931"/>
    </source>
</evidence>